<accession>A0A7C3UY06</accession>
<name>A0A7C3UY06_9BACT</name>
<comment type="caution">
    <text evidence="1">The sequence shown here is derived from an EMBL/GenBank/DDBJ whole genome shotgun (WGS) entry which is preliminary data.</text>
</comment>
<proteinExistence type="predicted"/>
<sequence length="171" mass="19321">MRGGEKVLRACLYRLERPLAGTADKEIVCLAGGNHRLGLAGGDARYLASVCGQCPIPEALSEEAKPCLYLLPIRIFGEIEIKTLYQCRALYRLNPKRADRSLSLHFPKACEWWFPHPLEFLPPGTEWHTHLARGLYLGEIAEPPPPWNWGAPPPPEPLPRWRRLLSLITPK</sequence>
<evidence type="ECO:0000313" key="1">
    <source>
        <dbReference type="EMBL" id="HGF34296.1"/>
    </source>
</evidence>
<reference evidence="1" key="1">
    <citation type="journal article" date="2020" name="mSystems">
        <title>Genome- and Community-Level Interaction Insights into Carbon Utilization and Element Cycling Functions of Hydrothermarchaeota in Hydrothermal Sediment.</title>
        <authorList>
            <person name="Zhou Z."/>
            <person name="Liu Y."/>
            <person name="Xu W."/>
            <person name="Pan J."/>
            <person name="Luo Z.H."/>
            <person name="Li M."/>
        </authorList>
    </citation>
    <scope>NUCLEOTIDE SEQUENCE [LARGE SCALE GENOMIC DNA]</scope>
    <source>
        <strain evidence="1">SpSt-897</strain>
    </source>
</reference>
<gene>
    <name evidence="1" type="ORF">ENW96_07905</name>
</gene>
<dbReference type="EMBL" id="DTMF01000195">
    <property type="protein sequence ID" value="HGF34296.1"/>
    <property type="molecule type" value="Genomic_DNA"/>
</dbReference>
<organism evidence="1">
    <name type="scientific">Desulfobacca acetoxidans</name>
    <dbReference type="NCBI Taxonomy" id="60893"/>
    <lineage>
        <taxon>Bacteria</taxon>
        <taxon>Pseudomonadati</taxon>
        <taxon>Thermodesulfobacteriota</taxon>
        <taxon>Desulfobaccia</taxon>
        <taxon>Desulfobaccales</taxon>
        <taxon>Desulfobaccaceae</taxon>
        <taxon>Desulfobacca</taxon>
    </lineage>
</organism>
<dbReference type="AlphaFoldDB" id="A0A7C3UY06"/>
<protein>
    <submittedName>
        <fullName evidence="1">Uncharacterized protein</fullName>
    </submittedName>
</protein>